<dbReference type="InterPro" id="IPR013107">
    <property type="entry name" value="Acyl-CoA_DH_C"/>
</dbReference>
<gene>
    <name evidence="4" type="ORF">ACFSFY_14705</name>
</gene>
<dbReference type="Gene3D" id="1.10.540.10">
    <property type="entry name" value="Acyl-CoA dehydrogenase/oxidase, N-terminal domain"/>
    <property type="match status" value="1"/>
</dbReference>
<evidence type="ECO:0000259" key="2">
    <source>
        <dbReference type="Pfam" id="PF02771"/>
    </source>
</evidence>
<dbReference type="InterPro" id="IPR013786">
    <property type="entry name" value="AcylCoA_DH/ox_N"/>
</dbReference>
<protein>
    <submittedName>
        <fullName evidence="4">Acyl-CoA dehydrogenase family protein</fullName>
    </submittedName>
</protein>
<dbReference type="InterPro" id="IPR037069">
    <property type="entry name" value="AcylCoA_DH/ox_N_sf"/>
</dbReference>
<feature type="domain" description="Acyl-CoA dehydrogenase C-terminal" evidence="3">
    <location>
        <begin position="219"/>
        <end position="347"/>
    </location>
</feature>
<dbReference type="Pfam" id="PF08028">
    <property type="entry name" value="Acyl-CoA_dh_2"/>
    <property type="match status" value="1"/>
</dbReference>
<dbReference type="Gene3D" id="1.20.140.10">
    <property type="entry name" value="Butyryl-CoA Dehydrogenase, subunit A, domain 3"/>
    <property type="match status" value="1"/>
</dbReference>
<dbReference type="InterPro" id="IPR046373">
    <property type="entry name" value="Acyl-CoA_Oxase/DH_mid-dom_sf"/>
</dbReference>
<evidence type="ECO:0000313" key="5">
    <source>
        <dbReference type="Proteomes" id="UP001597218"/>
    </source>
</evidence>
<keyword evidence="5" id="KW-1185">Reference proteome</keyword>
<reference evidence="5" key="1">
    <citation type="journal article" date="2019" name="Int. J. Syst. Evol. Microbiol.">
        <title>The Global Catalogue of Microorganisms (GCM) 10K type strain sequencing project: providing services to taxonomists for standard genome sequencing and annotation.</title>
        <authorList>
            <consortium name="The Broad Institute Genomics Platform"/>
            <consortium name="The Broad Institute Genome Sequencing Center for Infectious Disease"/>
            <person name="Wu L."/>
            <person name="Ma J."/>
        </authorList>
    </citation>
    <scope>NUCLEOTIDE SEQUENCE [LARGE SCALE GENOMIC DNA]</scope>
    <source>
        <strain evidence="5">CGMCC 4.7177</strain>
    </source>
</reference>
<dbReference type="SUPFAM" id="SSF56645">
    <property type="entry name" value="Acyl-CoA dehydrogenase NM domain-like"/>
    <property type="match status" value="1"/>
</dbReference>
<dbReference type="Proteomes" id="UP001597218">
    <property type="component" value="Unassembled WGS sequence"/>
</dbReference>
<dbReference type="EMBL" id="JBHUGI010000034">
    <property type="protein sequence ID" value="MFD1929290.1"/>
    <property type="molecule type" value="Genomic_DNA"/>
</dbReference>
<dbReference type="PANTHER" id="PTHR43884:SF12">
    <property type="entry name" value="ISOVALERYL-COA DEHYDROGENASE, MITOCHONDRIAL-RELATED"/>
    <property type="match status" value="1"/>
</dbReference>
<keyword evidence="1" id="KW-0560">Oxidoreductase</keyword>
<comment type="caution">
    <text evidence="4">The sequence shown here is derived from an EMBL/GenBank/DDBJ whole genome shotgun (WGS) entry which is preliminary data.</text>
</comment>
<dbReference type="Pfam" id="PF02771">
    <property type="entry name" value="Acyl-CoA_dh_N"/>
    <property type="match status" value="1"/>
</dbReference>
<feature type="domain" description="Acyl-CoA dehydrogenase/oxidase N-terminal" evidence="2">
    <location>
        <begin position="4"/>
        <end position="78"/>
    </location>
</feature>
<dbReference type="RefSeq" id="WP_381539303.1">
    <property type="nucleotide sequence ID" value="NZ_JBHUGI010000034.1"/>
</dbReference>
<organism evidence="4 5">
    <name type="scientific">Sporosarcina siberiensis</name>
    <dbReference type="NCBI Taxonomy" id="1365606"/>
    <lineage>
        <taxon>Bacteria</taxon>
        <taxon>Bacillati</taxon>
        <taxon>Bacillota</taxon>
        <taxon>Bacilli</taxon>
        <taxon>Bacillales</taxon>
        <taxon>Caryophanaceae</taxon>
        <taxon>Sporosarcina</taxon>
    </lineage>
</organism>
<dbReference type="InterPro" id="IPR009100">
    <property type="entry name" value="AcylCoA_DH/oxidase_NM_dom_sf"/>
</dbReference>
<accession>A0ABW4SKA8</accession>
<dbReference type="PANTHER" id="PTHR43884">
    <property type="entry name" value="ACYL-COA DEHYDROGENASE"/>
    <property type="match status" value="1"/>
</dbReference>
<evidence type="ECO:0000259" key="3">
    <source>
        <dbReference type="Pfam" id="PF08028"/>
    </source>
</evidence>
<dbReference type="Gene3D" id="2.40.110.10">
    <property type="entry name" value="Butyryl-CoA Dehydrogenase, subunit A, domain 2"/>
    <property type="match status" value="1"/>
</dbReference>
<sequence>MFNESIREEIKAQGAAIEKLGTLPDDLLQFAYEEKLFKCFVPVELGGKMLELPEAVRVFQEASALDGSFGWLVAIGSGGNAFVPNFKEETCRELFSPKEAVIAGSAHSTAIAVKENGGYRVTGEWRYCSGAPYASMFTANSKLEGTEEIVTCIFTPDQVDVIQDWDAFGLKGTGSHTIRVENAFVPIVRTFDLMKNANEFGDIVHTFPFVQFGQSSFTAVSLGIGQGFFEEARRILEANKEQWSKDGNDKYEAITSILDEELVTYDQIEGVFYSTLQEIWQTHKDGEMLEEADLNNFSKVCKEAADTTIGCANRLFRHFGMEAVMESSDLNRIWRNLHTASQHTFLTP</sequence>
<dbReference type="PIRSF" id="PIRSF016578">
    <property type="entry name" value="HsaA"/>
    <property type="match status" value="1"/>
</dbReference>
<evidence type="ECO:0000256" key="1">
    <source>
        <dbReference type="ARBA" id="ARBA00023002"/>
    </source>
</evidence>
<name>A0ABW4SKA8_9BACL</name>
<proteinExistence type="predicted"/>
<evidence type="ECO:0000313" key="4">
    <source>
        <dbReference type="EMBL" id="MFD1929290.1"/>
    </source>
</evidence>